<feature type="transmembrane region" description="Helical" evidence="2">
    <location>
        <begin position="248"/>
        <end position="270"/>
    </location>
</feature>
<reference evidence="3 4" key="1">
    <citation type="journal article" date="2016" name="Mol. Biol. Evol.">
        <title>Comparative Genomics of Early-Diverging Mushroom-Forming Fungi Provides Insights into the Origins of Lignocellulose Decay Capabilities.</title>
        <authorList>
            <person name="Nagy L.G."/>
            <person name="Riley R."/>
            <person name="Tritt A."/>
            <person name="Adam C."/>
            <person name="Daum C."/>
            <person name="Floudas D."/>
            <person name="Sun H."/>
            <person name="Yadav J.S."/>
            <person name="Pangilinan J."/>
            <person name="Larsson K.H."/>
            <person name="Matsuura K."/>
            <person name="Barry K."/>
            <person name="Labutti K."/>
            <person name="Kuo R."/>
            <person name="Ohm R.A."/>
            <person name="Bhattacharya S.S."/>
            <person name="Shirouzu T."/>
            <person name="Yoshinaga Y."/>
            <person name="Martin F.M."/>
            <person name="Grigoriev I.V."/>
            <person name="Hibbett D.S."/>
        </authorList>
    </citation>
    <scope>NUCLEOTIDE SEQUENCE [LARGE SCALE GENOMIC DNA]</scope>
    <source>
        <strain evidence="3 4">HHB12029</strain>
    </source>
</reference>
<keyword evidence="2" id="KW-0472">Membrane</keyword>
<feature type="transmembrane region" description="Helical" evidence="2">
    <location>
        <begin position="217"/>
        <end position="242"/>
    </location>
</feature>
<dbReference type="InParanoid" id="A0A165ICL9"/>
<dbReference type="Proteomes" id="UP000077266">
    <property type="component" value="Unassembled WGS sequence"/>
</dbReference>
<dbReference type="OrthoDB" id="2796825at2759"/>
<feature type="transmembrane region" description="Helical" evidence="2">
    <location>
        <begin position="185"/>
        <end position="205"/>
    </location>
</feature>
<feature type="transmembrane region" description="Helical" evidence="2">
    <location>
        <begin position="58"/>
        <end position="78"/>
    </location>
</feature>
<keyword evidence="2" id="KW-1133">Transmembrane helix</keyword>
<feature type="compositionally biased region" description="Basic and acidic residues" evidence="1">
    <location>
        <begin position="329"/>
        <end position="342"/>
    </location>
</feature>
<feature type="compositionally biased region" description="Polar residues" evidence="1">
    <location>
        <begin position="318"/>
        <end position="328"/>
    </location>
</feature>
<proteinExistence type="predicted"/>
<dbReference type="AlphaFoldDB" id="A0A165ICL9"/>
<organism evidence="3 4">
    <name type="scientific">Exidia glandulosa HHB12029</name>
    <dbReference type="NCBI Taxonomy" id="1314781"/>
    <lineage>
        <taxon>Eukaryota</taxon>
        <taxon>Fungi</taxon>
        <taxon>Dikarya</taxon>
        <taxon>Basidiomycota</taxon>
        <taxon>Agaricomycotina</taxon>
        <taxon>Agaricomycetes</taxon>
        <taxon>Auriculariales</taxon>
        <taxon>Exidiaceae</taxon>
        <taxon>Exidia</taxon>
    </lineage>
</organism>
<feature type="transmembrane region" description="Helical" evidence="2">
    <location>
        <begin position="112"/>
        <end position="131"/>
    </location>
</feature>
<accession>A0A165ICL9</accession>
<gene>
    <name evidence="3" type="ORF">EXIGLDRAFT_835856</name>
</gene>
<dbReference type="EMBL" id="KV425993">
    <property type="protein sequence ID" value="KZV93215.1"/>
    <property type="molecule type" value="Genomic_DNA"/>
</dbReference>
<sequence>MATTTATSWPAEGETPLTLYIEHNNFFSIVLGSIFYGIHFSLFLATLRYLWRRNWRNVSWGLVLYVIALFVLATLYLAGSVHWRMRMFVDDRAYPGGPAAFYIEQFSQTETILSNSAYIIINFLSDGLLLWRCWVIYNRNYRVVILPSLVFAASTILSILVTYTIAQPGTVFATTTAMRITLPYFALSMSLNMLLTLMIATRLLTARSQFNSHHAQLFTSIISMLVESAALYAIFSIAFIITYTMKDALFNVVLHIQAQIMCISPLLILIRVARGRAYAAKNSTGVVLSGNRLSGVPPGQSGAWKNGNDTMIVSANNPMRAGTSTGSGHDSREEKSTELMDV</sequence>
<keyword evidence="2" id="KW-0812">Transmembrane</keyword>
<feature type="transmembrane region" description="Helical" evidence="2">
    <location>
        <begin position="26"/>
        <end position="51"/>
    </location>
</feature>
<name>A0A165ICL9_EXIGL</name>
<evidence type="ECO:0000313" key="3">
    <source>
        <dbReference type="EMBL" id="KZV93215.1"/>
    </source>
</evidence>
<protein>
    <submittedName>
        <fullName evidence="3">Uncharacterized protein</fullName>
    </submittedName>
</protein>
<feature type="transmembrane region" description="Helical" evidence="2">
    <location>
        <begin position="143"/>
        <end position="165"/>
    </location>
</feature>
<feature type="region of interest" description="Disordered" evidence="1">
    <location>
        <begin position="318"/>
        <end position="342"/>
    </location>
</feature>
<keyword evidence="4" id="KW-1185">Reference proteome</keyword>
<evidence type="ECO:0000256" key="2">
    <source>
        <dbReference type="SAM" id="Phobius"/>
    </source>
</evidence>
<evidence type="ECO:0000313" key="4">
    <source>
        <dbReference type="Proteomes" id="UP000077266"/>
    </source>
</evidence>
<evidence type="ECO:0000256" key="1">
    <source>
        <dbReference type="SAM" id="MobiDB-lite"/>
    </source>
</evidence>